<keyword evidence="3" id="KW-1185">Reference proteome</keyword>
<name>A0ABY7TMX9_9SPHN</name>
<dbReference type="Pfam" id="PF13400">
    <property type="entry name" value="Tad"/>
    <property type="match status" value="1"/>
</dbReference>
<accession>A0ABY7TMX9</accession>
<evidence type="ECO:0000259" key="1">
    <source>
        <dbReference type="Pfam" id="PF13400"/>
    </source>
</evidence>
<organism evidence="2 3">
    <name type="scientific">Sphingomonas naphthae</name>
    <dbReference type="NCBI Taxonomy" id="1813468"/>
    <lineage>
        <taxon>Bacteria</taxon>
        <taxon>Pseudomonadati</taxon>
        <taxon>Pseudomonadota</taxon>
        <taxon>Alphaproteobacteria</taxon>
        <taxon>Sphingomonadales</taxon>
        <taxon>Sphingomonadaceae</taxon>
        <taxon>Sphingomonas</taxon>
    </lineage>
</organism>
<sequence length="817" mass="79662">MRRFWRLKRDETGSIAIMAAMALSAVLGMSAFAVEGTQGYVAKVRNQRVADLAALGAAIAYKASPSDAILIASAQSIAAANGLTSTQVTAVKATDPSGKPAIQVTVSTDVPLDLAKAITSKLSYTVTNTAMASLNANTTPACIVALSGGTTYGVSVTGGTSLSLGGCALATNSGVSATSGTSITAGSVVAGKSIYDQPTTWNGTPAITTNPTPNQIQANKANAALDTYGSDARLVAAFAKLGQITATVTAPVAPLSPTGPAALANPSTPTGVDWDFSYSPNATVAAYRDSQYGSSYTVPAGNYTIARLIVQGGISVKFIGGAGKTITISNGIQNGGSSLIFGPGDFRINGAISSNNAPLTFGDGSYQIGDGALNLGNTITFGNGDMSWNGSLSLGNGTFKLGTGAHRFTGLSIGNGVNFQMGAGAFSVSGPLSLAGTITLPAGNIAIGKDASGNSLTVNGNVTFGDGNLDVLGGLVVSGTMTKGTGYLRTGAVSNGVGINVTGTLNANTGDIDTTGSLSVSGSGTMNKTSGYLRTGKLSNGTGIDVSSTLNAGSGNIDTSGSVSIGGAINSTSGSFTTAGNLTVGGSKRLILGPGNFTVAGKVTTSGGSVVTTGAGTQTIGGVSGVALDIAGGTITFGDGAFSANGSVSTTSGGVVNFGVSANHQINGSLSITANASFGAGAYTINGNLAGTASGTLTGTGVTFILAGNLTMSGGSRMNFTAPTSDAGGGITDVVIATKSASATLINQGAQNTLTGMFYAPNSAVTLDGGANFSAPSGKCLMMVVSTLTLNGGTSSGTACTSLTGGSTGSGGVALVL</sequence>
<dbReference type="RefSeq" id="WP_273689767.1">
    <property type="nucleotide sequence ID" value="NZ_CP117411.1"/>
</dbReference>
<proteinExistence type="predicted"/>
<feature type="domain" description="Putative Flp pilus-assembly TadG-like N-terminal" evidence="1">
    <location>
        <begin position="13"/>
        <end position="58"/>
    </location>
</feature>
<protein>
    <submittedName>
        <fullName evidence="2">Pilus assembly protein TadG-related protein</fullName>
    </submittedName>
</protein>
<reference evidence="2 3" key="1">
    <citation type="submission" date="2023-02" db="EMBL/GenBank/DDBJ databases">
        <title>Genome sequence of Sphingomonas naphthae.</title>
        <authorList>
            <person name="Kim S."/>
            <person name="Heo J."/>
            <person name="Kwon S.-W."/>
        </authorList>
    </citation>
    <scope>NUCLEOTIDE SEQUENCE [LARGE SCALE GENOMIC DNA]</scope>
    <source>
        <strain evidence="2 3">KACC 18716</strain>
    </source>
</reference>
<dbReference type="EMBL" id="CP117411">
    <property type="protein sequence ID" value="WCT74597.1"/>
    <property type="molecule type" value="Genomic_DNA"/>
</dbReference>
<dbReference type="Proteomes" id="UP001220395">
    <property type="component" value="Chromosome"/>
</dbReference>
<evidence type="ECO:0000313" key="3">
    <source>
        <dbReference type="Proteomes" id="UP001220395"/>
    </source>
</evidence>
<gene>
    <name evidence="2" type="ORF">PQ455_05035</name>
</gene>
<dbReference type="InterPro" id="IPR028087">
    <property type="entry name" value="Tad_N"/>
</dbReference>
<evidence type="ECO:0000313" key="2">
    <source>
        <dbReference type="EMBL" id="WCT74597.1"/>
    </source>
</evidence>